<evidence type="ECO:0000256" key="10">
    <source>
        <dbReference type="ARBA" id="ARBA00033270"/>
    </source>
</evidence>
<dbReference type="EMBL" id="QPMH01000013">
    <property type="protein sequence ID" value="RDD61290.1"/>
    <property type="molecule type" value="Genomic_DNA"/>
</dbReference>
<evidence type="ECO:0000256" key="12">
    <source>
        <dbReference type="ARBA" id="ARBA00041185"/>
    </source>
</evidence>
<feature type="transmembrane region" description="Helical" evidence="16">
    <location>
        <begin position="344"/>
        <end position="363"/>
    </location>
</feature>
<evidence type="ECO:0000313" key="18">
    <source>
        <dbReference type="Proteomes" id="UP000253941"/>
    </source>
</evidence>
<dbReference type="AlphaFoldDB" id="A0A369T7K2"/>
<dbReference type="Proteomes" id="UP000253941">
    <property type="component" value="Unassembled WGS sequence"/>
</dbReference>
<dbReference type="PANTHER" id="PTHR30474:SF2">
    <property type="entry name" value="PEPTIDOGLYCAN GLYCOSYLTRANSFERASE FTSW-RELATED"/>
    <property type="match status" value="1"/>
</dbReference>
<protein>
    <recommendedName>
        <fullName evidence="12">Probable peptidoglycan glycosyltransferase FtsW</fullName>
        <ecNumber evidence="14">2.4.99.28</ecNumber>
    </recommendedName>
    <alternativeName>
        <fullName evidence="13">Cell division protein FtsW</fullName>
    </alternativeName>
    <alternativeName>
        <fullName evidence="10">Cell wall polymerase</fullName>
    </alternativeName>
    <alternativeName>
        <fullName evidence="9">Peptidoglycan polymerase</fullName>
    </alternativeName>
</protein>
<feature type="transmembrane region" description="Helical" evidence="16">
    <location>
        <begin position="305"/>
        <end position="324"/>
    </location>
</feature>
<name>A0A369T7K2_9PROT</name>
<dbReference type="GO" id="GO:0008360">
    <property type="term" value="P:regulation of cell shape"/>
    <property type="evidence" value="ECO:0007669"/>
    <property type="project" value="UniProtKB-KW"/>
</dbReference>
<keyword evidence="4 16" id="KW-0812">Transmembrane</keyword>
<evidence type="ECO:0000256" key="6">
    <source>
        <dbReference type="ARBA" id="ARBA00022984"/>
    </source>
</evidence>
<keyword evidence="6" id="KW-0573">Peptidoglycan synthesis</keyword>
<dbReference type="RefSeq" id="WP_114582752.1">
    <property type="nucleotide sequence ID" value="NZ_QPMH01000013.1"/>
</dbReference>
<keyword evidence="2" id="KW-0328">Glycosyltransferase</keyword>
<feature type="transmembrane region" description="Helical" evidence="16">
    <location>
        <begin position="267"/>
        <end position="293"/>
    </location>
</feature>
<feature type="transmembrane region" description="Helical" evidence="16">
    <location>
        <begin position="126"/>
        <end position="142"/>
    </location>
</feature>
<evidence type="ECO:0000256" key="2">
    <source>
        <dbReference type="ARBA" id="ARBA00022676"/>
    </source>
</evidence>
<evidence type="ECO:0000256" key="5">
    <source>
        <dbReference type="ARBA" id="ARBA00022960"/>
    </source>
</evidence>
<dbReference type="GO" id="GO:0005886">
    <property type="term" value="C:plasma membrane"/>
    <property type="evidence" value="ECO:0007669"/>
    <property type="project" value="TreeGrafter"/>
</dbReference>
<comment type="subcellular location">
    <subcellularLocation>
        <location evidence="1">Membrane</location>
        <topology evidence="1">Multi-pass membrane protein</topology>
    </subcellularLocation>
</comment>
<evidence type="ECO:0000256" key="15">
    <source>
        <dbReference type="ARBA" id="ARBA00049902"/>
    </source>
</evidence>
<feature type="transmembrane region" description="Helical" evidence="16">
    <location>
        <begin position="148"/>
        <end position="167"/>
    </location>
</feature>
<organism evidence="17 18">
    <name type="scientific">Ferruginivarius sediminum</name>
    <dbReference type="NCBI Taxonomy" id="2661937"/>
    <lineage>
        <taxon>Bacteria</taxon>
        <taxon>Pseudomonadati</taxon>
        <taxon>Pseudomonadota</taxon>
        <taxon>Alphaproteobacteria</taxon>
        <taxon>Rhodospirillales</taxon>
        <taxon>Rhodospirillaceae</taxon>
        <taxon>Ferruginivarius</taxon>
    </lineage>
</organism>
<evidence type="ECO:0000256" key="16">
    <source>
        <dbReference type="SAM" id="Phobius"/>
    </source>
</evidence>
<keyword evidence="17" id="KW-0132">Cell division</keyword>
<comment type="catalytic activity">
    <reaction evidence="15">
        <text>[GlcNAc-(1-&gt;4)-Mur2Ac(oyl-L-Ala-gamma-D-Glu-L-Lys-D-Ala-D-Ala)](n)-di-trans,octa-cis-undecaprenyl diphosphate + beta-D-GlcNAc-(1-&gt;4)-Mur2Ac(oyl-L-Ala-gamma-D-Glu-L-Lys-D-Ala-D-Ala)-di-trans,octa-cis-undecaprenyl diphosphate = [GlcNAc-(1-&gt;4)-Mur2Ac(oyl-L-Ala-gamma-D-Glu-L-Lys-D-Ala-D-Ala)](n+1)-di-trans,octa-cis-undecaprenyl diphosphate + di-trans,octa-cis-undecaprenyl diphosphate + H(+)</text>
        <dbReference type="Rhea" id="RHEA:23708"/>
        <dbReference type="Rhea" id="RHEA-COMP:9602"/>
        <dbReference type="Rhea" id="RHEA-COMP:9603"/>
        <dbReference type="ChEBI" id="CHEBI:15378"/>
        <dbReference type="ChEBI" id="CHEBI:58405"/>
        <dbReference type="ChEBI" id="CHEBI:60033"/>
        <dbReference type="ChEBI" id="CHEBI:78435"/>
        <dbReference type="EC" id="2.4.99.28"/>
    </reaction>
</comment>
<dbReference type="GO" id="GO:0008955">
    <property type="term" value="F:peptidoglycan glycosyltransferase activity"/>
    <property type="evidence" value="ECO:0007669"/>
    <property type="project" value="UniProtKB-EC"/>
</dbReference>
<feature type="transmembrane region" description="Helical" evidence="16">
    <location>
        <begin position="22"/>
        <end position="41"/>
    </location>
</feature>
<dbReference type="InterPro" id="IPR001182">
    <property type="entry name" value="FtsW/RodA"/>
</dbReference>
<evidence type="ECO:0000256" key="4">
    <source>
        <dbReference type="ARBA" id="ARBA00022692"/>
    </source>
</evidence>
<evidence type="ECO:0000256" key="14">
    <source>
        <dbReference type="ARBA" id="ARBA00044770"/>
    </source>
</evidence>
<proteinExistence type="inferred from homology"/>
<dbReference type="GO" id="GO:0051301">
    <property type="term" value="P:cell division"/>
    <property type="evidence" value="ECO:0007669"/>
    <property type="project" value="UniProtKB-KW"/>
</dbReference>
<keyword evidence="3" id="KW-0808">Transferase</keyword>
<feature type="transmembrane region" description="Helical" evidence="16">
    <location>
        <begin position="179"/>
        <end position="212"/>
    </location>
</feature>
<keyword evidence="5" id="KW-0133">Cell shape</keyword>
<keyword evidence="17" id="KW-0131">Cell cycle</keyword>
<dbReference type="Pfam" id="PF01098">
    <property type="entry name" value="FTSW_RODA_SPOVE"/>
    <property type="match status" value="1"/>
</dbReference>
<comment type="similarity">
    <text evidence="11">Belongs to the SEDS family. FtsW subfamily.</text>
</comment>
<gene>
    <name evidence="17" type="ORF">DRB17_13540</name>
</gene>
<evidence type="ECO:0000256" key="8">
    <source>
        <dbReference type="ARBA" id="ARBA00023136"/>
    </source>
</evidence>
<accession>A0A369T7K2</accession>
<evidence type="ECO:0000256" key="11">
    <source>
        <dbReference type="ARBA" id="ARBA00038053"/>
    </source>
</evidence>
<comment type="caution">
    <text evidence="17">The sequence shown here is derived from an EMBL/GenBank/DDBJ whole genome shotgun (WGS) entry which is preliminary data.</text>
</comment>
<dbReference type="GO" id="GO:0015648">
    <property type="term" value="F:lipid-linked peptidoglycan transporter activity"/>
    <property type="evidence" value="ECO:0007669"/>
    <property type="project" value="TreeGrafter"/>
</dbReference>
<dbReference type="EC" id="2.4.99.28" evidence="14"/>
<feature type="transmembrane region" description="Helical" evidence="16">
    <location>
        <begin position="61"/>
        <end position="81"/>
    </location>
</feature>
<keyword evidence="18" id="KW-1185">Reference proteome</keyword>
<keyword evidence="7 16" id="KW-1133">Transmembrane helix</keyword>
<dbReference type="GO" id="GO:0009252">
    <property type="term" value="P:peptidoglycan biosynthetic process"/>
    <property type="evidence" value="ECO:0007669"/>
    <property type="project" value="UniProtKB-KW"/>
</dbReference>
<dbReference type="GO" id="GO:0032153">
    <property type="term" value="C:cell division site"/>
    <property type="evidence" value="ECO:0007669"/>
    <property type="project" value="TreeGrafter"/>
</dbReference>
<keyword evidence="8 16" id="KW-0472">Membrane</keyword>
<evidence type="ECO:0000313" key="17">
    <source>
        <dbReference type="EMBL" id="RDD61290.1"/>
    </source>
</evidence>
<feature type="transmembrane region" description="Helical" evidence="16">
    <location>
        <begin position="87"/>
        <end position="105"/>
    </location>
</feature>
<evidence type="ECO:0000256" key="7">
    <source>
        <dbReference type="ARBA" id="ARBA00022989"/>
    </source>
</evidence>
<evidence type="ECO:0000256" key="3">
    <source>
        <dbReference type="ARBA" id="ARBA00022679"/>
    </source>
</evidence>
<evidence type="ECO:0000256" key="13">
    <source>
        <dbReference type="ARBA" id="ARBA00041418"/>
    </source>
</evidence>
<dbReference type="PANTHER" id="PTHR30474">
    <property type="entry name" value="CELL CYCLE PROTEIN"/>
    <property type="match status" value="1"/>
</dbReference>
<evidence type="ECO:0000256" key="1">
    <source>
        <dbReference type="ARBA" id="ARBA00004141"/>
    </source>
</evidence>
<evidence type="ECO:0000256" key="9">
    <source>
        <dbReference type="ARBA" id="ARBA00032370"/>
    </source>
</evidence>
<sequence length="374" mass="39442">MIAVARTDTSILGRWWWTVDRWSLLALALLMGFGAILILAASPAAGERIGLDGFYLAQRQLAFLPLGGAAIIAISLLSPLSIRRLAVLGYLGGLLLLAATLVVGVEINGASRWLNIAGLSVQPSEFVKPCLAVTAAWMFAAQRRDEGVPGNAIAMALLAITVTVLLMQPDVGQSFVVTAVWGIQFFVAGLPMVWVLGLGAAGITGLVGAYFLLPHVTDRIDTFLDPAAGDRYQVNRALEAFQNGGLLGRGPGEGTVKATLPDAHSDFIFAVAGEEFGAIVCLMIVALFAFVVLRGFSRLLNEENLFVLLAGTGLLAQFGMQAAINMASTLHLMPTKGMTLPFISYGGSSLLALALGMGMLLGLTRRRVSTGDEL</sequence>
<reference evidence="17 18" key="1">
    <citation type="submission" date="2018-07" db="EMBL/GenBank/DDBJ databases">
        <title>Venubactetium sediminum gen. nov., sp. nov., isolated from a marine solar saltern.</title>
        <authorList>
            <person name="Wang S."/>
        </authorList>
    </citation>
    <scope>NUCLEOTIDE SEQUENCE [LARGE SCALE GENOMIC DNA]</scope>
    <source>
        <strain evidence="17 18">WD2A32</strain>
    </source>
</reference>